<proteinExistence type="predicted"/>
<reference evidence="1" key="1">
    <citation type="submission" date="2020-05" db="EMBL/GenBank/DDBJ databases">
        <authorList>
            <person name="Chiriac C."/>
            <person name="Salcher M."/>
            <person name="Ghai R."/>
            <person name="Kavagutti S V."/>
        </authorList>
    </citation>
    <scope>NUCLEOTIDE SEQUENCE</scope>
</reference>
<name>A0A6J6YM99_9ZZZZ</name>
<dbReference type="AlphaFoldDB" id="A0A6J6YM99"/>
<evidence type="ECO:0000313" key="1">
    <source>
        <dbReference type="EMBL" id="CAB4806417.1"/>
    </source>
</evidence>
<accession>A0A6J6YM99</accession>
<gene>
    <name evidence="1" type="ORF">UFOPK3001_01277</name>
</gene>
<sequence>MFNRPDRIKAGFVGDSSDIEFLPEDVPVFSSGPIGYRFATLLGFVSIPVVVVLVENACPDAH</sequence>
<organism evidence="1">
    <name type="scientific">freshwater metagenome</name>
    <dbReference type="NCBI Taxonomy" id="449393"/>
    <lineage>
        <taxon>unclassified sequences</taxon>
        <taxon>metagenomes</taxon>
        <taxon>ecological metagenomes</taxon>
    </lineage>
</organism>
<dbReference type="EMBL" id="CAFAAJ010000074">
    <property type="protein sequence ID" value="CAB4806417.1"/>
    <property type="molecule type" value="Genomic_DNA"/>
</dbReference>
<protein>
    <submittedName>
        <fullName evidence="1">Unannotated protein</fullName>
    </submittedName>
</protein>